<keyword evidence="3" id="KW-1185">Reference proteome</keyword>
<dbReference type="Proteomes" id="UP001430804">
    <property type="component" value="Unassembled WGS sequence"/>
</dbReference>
<evidence type="ECO:0000313" key="2">
    <source>
        <dbReference type="EMBL" id="MBW3096213.1"/>
    </source>
</evidence>
<feature type="transmembrane region" description="Helical" evidence="1">
    <location>
        <begin position="12"/>
        <end position="30"/>
    </location>
</feature>
<accession>A0ABS6WKN3</accession>
<proteinExistence type="predicted"/>
<dbReference type="EMBL" id="JAHWQX010000001">
    <property type="protein sequence ID" value="MBW3096213.1"/>
    <property type="molecule type" value="Genomic_DNA"/>
</dbReference>
<name>A0ABS6WKN3_9HYPH</name>
<gene>
    <name evidence="2" type="ORF">KY465_02840</name>
</gene>
<evidence type="ECO:0000256" key="1">
    <source>
        <dbReference type="SAM" id="Phobius"/>
    </source>
</evidence>
<dbReference type="RefSeq" id="WP_219158226.1">
    <property type="nucleotide sequence ID" value="NZ_JAHWQX010000001.1"/>
</dbReference>
<reference evidence="2" key="1">
    <citation type="submission" date="2021-07" db="EMBL/GenBank/DDBJ databases">
        <title>Pseudohoeflea marina sp. nov. a polyhydroxyalcanoate-producing bacterium.</title>
        <authorList>
            <person name="Zheng W."/>
            <person name="Yu S."/>
            <person name="Huang Y."/>
        </authorList>
    </citation>
    <scope>NUCLEOTIDE SEQUENCE</scope>
    <source>
        <strain evidence="2">DP4N28-3</strain>
    </source>
</reference>
<keyword evidence="1" id="KW-0472">Membrane</keyword>
<evidence type="ECO:0000313" key="3">
    <source>
        <dbReference type="Proteomes" id="UP001430804"/>
    </source>
</evidence>
<protein>
    <submittedName>
        <fullName evidence="2">Uncharacterized protein</fullName>
    </submittedName>
</protein>
<comment type="caution">
    <text evidence="2">The sequence shown here is derived from an EMBL/GenBank/DDBJ whole genome shotgun (WGS) entry which is preliminary data.</text>
</comment>
<sequence>MVYVGMPSSPFLPFLIFGGLVLIVVGRAAWRFHVVPLLLSRRDIARVAKELVAQYGAEAAEMAFIEEHLAWQRCAPSEQGKWRRVRRALVQRGRVVRPENGNGA</sequence>
<keyword evidence="1" id="KW-0812">Transmembrane</keyword>
<organism evidence="2 3">
    <name type="scientific">Pseudohoeflea coraliihabitans</name>
    <dbReference type="NCBI Taxonomy" id="2860393"/>
    <lineage>
        <taxon>Bacteria</taxon>
        <taxon>Pseudomonadati</taxon>
        <taxon>Pseudomonadota</taxon>
        <taxon>Alphaproteobacteria</taxon>
        <taxon>Hyphomicrobiales</taxon>
        <taxon>Rhizobiaceae</taxon>
        <taxon>Pseudohoeflea</taxon>
    </lineage>
</organism>
<keyword evidence="1" id="KW-1133">Transmembrane helix</keyword>